<gene>
    <name evidence="1" type="ORF">ADT25_22215</name>
</gene>
<comment type="caution">
    <text evidence="1">The sequence shown here is derived from an EMBL/GenBank/DDBJ whole genome shotgun (WGS) entry which is preliminary data.</text>
</comment>
<reference evidence="1 2" key="1">
    <citation type="submission" date="2015-07" db="EMBL/GenBank/DDBJ databases">
        <authorList>
            <consortium name="Consortium for Microbial Forensics and Genomics (microFORGE)"/>
            <person name="Knight B.M."/>
            <person name="Roberts D.P."/>
            <person name="Lin D."/>
            <person name="Hari K."/>
            <person name="Fletcher J."/>
            <person name="Melcher U."/>
            <person name="Blagden T."/>
            <person name="Winegar R.A."/>
        </authorList>
    </citation>
    <scope>NUCLEOTIDE SEQUENCE [LARGE SCALE GENOMIC DNA]</scope>
    <source>
        <strain evidence="1 2">X11-5A</strain>
    </source>
</reference>
<evidence type="ECO:0008006" key="3">
    <source>
        <dbReference type="Google" id="ProtNLM"/>
    </source>
</evidence>
<dbReference type="Proteomes" id="UP000036790">
    <property type="component" value="Unassembled WGS sequence"/>
</dbReference>
<proteinExistence type="predicted"/>
<sequence length="310" mass="32159">MVRDTVNEQTPAADAFAAQLIAKAAAQGIPKSQVYVAGHSLGGAVAEIEAAAHGLRGATFNAFGAAEMINGSPRPGFQLTNDRMAGDVVSAASPHVGEVVSLASKEDIQSLRAVRYLDAPAGSAPPNALIAMRLSDHGGQQHFHSTSPDNILESRRFQEASQRYADHTAGIDHFGRDVSQARAELSESLRQMHGNGGQGESSPSLRRQLNAYLALNVDPAIRDNIERNAPVQGVGYGLQYGADLARATRHTVQGVDAGVESVARKAGGDVAPIFPAVGLVGDAVHLHGQGVGAAGRMVGDGLESAKGLVE</sequence>
<protein>
    <recommendedName>
        <fullName evidence="3">DUF2974 domain-containing protein</fullName>
    </recommendedName>
</protein>
<dbReference type="Pfam" id="PF26363">
    <property type="entry name" value="Phospholipase-like"/>
    <property type="match status" value="1"/>
</dbReference>
<reference evidence="1 2" key="2">
    <citation type="submission" date="2015-09" db="EMBL/GenBank/DDBJ databases">
        <title>Draft genome sequence of Xanthomonas oryzae pv. USA str. X11-5A.</title>
        <authorList>
            <person name="Knight B.M."/>
            <person name="Roberts D.P."/>
            <person name="Lin D."/>
            <person name="Hari K."/>
            <person name="Fletcher J."/>
            <person name="Melcher U."/>
            <person name="Blagden T."/>
            <person name="Winegar R.A."/>
        </authorList>
    </citation>
    <scope>NUCLEOTIDE SEQUENCE [LARGE SCALE GENOMIC DNA]</scope>
    <source>
        <strain evidence="1 2">X11-5A</strain>
    </source>
</reference>
<name>A0AAP0ZI38_9XANT</name>
<evidence type="ECO:0000313" key="2">
    <source>
        <dbReference type="Proteomes" id="UP000036790"/>
    </source>
</evidence>
<dbReference type="InterPro" id="IPR029058">
    <property type="entry name" value="AB_hydrolase_fold"/>
</dbReference>
<accession>A0AAP0ZI38</accession>
<dbReference type="RefSeq" id="WP_019300206.1">
    <property type="nucleotide sequence ID" value="NZ_CP036251.1"/>
</dbReference>
<dbReference type="EMBL" id="LHUJ01000356">
    <property type="protein sequence ID" value="KOR39415.1"/>
    <property type="molecule type" value="Genomic_DNA"/>
</dbReference>
<organism evidence="1 2">
    <name type="scientific">Xanthomonas oryzae</name>
    <dbReference type="NCBI Taxonomy" id="347"/>
    <lineage>
        <taxon>Bacteria</taxon>
        <taxon>Pseudomonadati</taxon>
        <taxon>Pseudomonadota</taxon>
        <taxon>Gammaproteobacteria</taxon>
        <taxon>Lysobacterales</taxon>
        <taxon>Lysobacteraceae</taxon>
        <taxon>Xanthomonas</taxon>
    </lineage>
</organism>
<dbReference type="SUPFAM" id="SSF53474">
    <property type="entry name" value="alpha/beta-Hydrolases"/>
    <property type="match status" value="1"/>
</dbReference>
<dbReference type="AlphaFoldDB" id="A0AAP0ZI38"/>
<evidence type="ECO:0000313" key="1">
    <source>
        <dbReference type="EMBL" id="KOR39415.1"/>
    </source>
</evidence>
<dbReference type="Gene3D" id="3.40.50.1820">
    <property type="entry name" value="alpha/beta hydrolase"/>
    <property type="match status" value="1"/>
</dbReference>